<gene>
    <name evidence="4" type="ORF">GLOTRDRAFT_129674</name>
</gene>
<reference evidence="4 5" key="1">
    <citation type="journal article" date="2012" name="Science">
        <title>The Paleozoic origin of enzymatic lignin decomposition reconstructed from 31 fungal genomes.</title>
        <authorList>
            <person name="Floudas D."/>
            <person name="Binder M."/>
            <person name="Riley R."/>
            <person name="Barry K."/>
            <person name="Blanchette R.A."/>
            <person name="Henrissat B."/>
            <person name="Martinez A.T."/>
            <person name="Otillar R."/>
            <person name="Spatafora J.W."/>
            <person name="Yadav J.S."/>
            <person name="Aerts A."/>
            <person name="Benoit I."/>
            <person name="Boyd A."/>
            <person name="Carlson A."/>
            <person name="Copeland A."/>
            <person name="Coutinho P.M."/>
            <person name="de Vries R.P."/>
            <person name="Ferreira P."/>
            <person name="Findley K."/>
            <person name="Foster B."/>
            <person name="Gaskell J."/>
            <person name="Glotzer D."/>
            <person name="Gorecki P."/>
            <person name="Heitman J."/>
            <person name="Hesse C."/>
            <person name="Hori C."/>
            <person name="Igarashi K."/>
            <person name="Jurgens J.A."/>
            <person name="Kallen N."/>
            <person name="Kersten P."/>
            <person name="Kohler A."/>
            <person name="Kuees U."/>
            <person name="Kumar T.K.A."/>
            <person name="Kuo A."/>
            <person name="LaButti K."/>
            <person name="Larrondo L.F."/>
            <person name="Lindquist E."/>
            <person name="Ling A."/>
            <person name="Lombard V."/>
            <person name="Lucas S."/>
            <person name="Lundell T."/>
            <person name="Martin R."/>
            <person name="McLaughlin D.J."/>
            <person name="Morgenstern I."/>
            <person name="Morin E."/>
            <person name="Murat C."/>
            <person name="Nagy L.G."/>
            <person name="Nolan M."/>
            <person name="Ohm R.A."/>
            <person name="Patyshakuliyeva A."/>
            <person name="Rokas A."/>
            <person name="Ruiz-Duenas F.J."/>
            <person name="Sabat G."/>
            <person name="Salamov A."/>
            <person name="Samejima M."/>
            <person name="Schmutz J."/>
            <person name="Slot J.C."/>
            <person name="St John F."/>
            <person name="Stenlid J."/>
            <person name="Sun H."/>
            <person name="Sun S."/>
            <person name="Syed K."/>
            <person name="Tsang A."/>
            <person name="Wiebenga A."/>
            <person name="Young D."/>
            <person name="Pisabarro A."/>
            <person name="Eastwood D.C."/>
            <person name="Martin F."/>
            <person name="Cullen D."/>
            <person name="Grigoriev I.V."/>
            <person name="Hibbett D.S."/>
        </authorList>
    </citation>
    <scope>NUCLEOTIDE SEQUENCE [LARGE SCALE GENOMIC DNA]</scope>
    <source>
        <strain evidence="4 5">ATCC 11539</strain>
    </source>
</reference>
<feature type="compositionally biased region" description="Basic and acidic residues" evidence="2">
    <location>
        <begin position="635"/>
        <end position="645"/>
    </location>
</feature>
<feature type="region of interest" description="Disordered" evidence="2">
    <location>
        <begin position="234"/>
        <end position="299"/>
    </location>
</feature>
<dbReference type="OMA" id="QIRWEYM"/>
<dbReference type="GeneID" id="19301985"/>
<dbReference type="InterPro" id="IPR046520">
    <property type="entry name" value="DUF6697"/>
</dbReference>
<dbReference type="OrthoDB" id="3265858at2759"/>
<evidence type="ECO:0000313" key="5">
    <source>
        <dbReference type="Proteomes" id="UP000030669"/>
    </source>
</evidence>
<keyword evidence="1" id="KW-0175">Coiled coil</keyword>
<organism evidence="4 5">
    <name type="scientific">Gloeophyllum trabeum (strain ATCC 11539 / FP-39264 / Madison 617)</name>
    <name type="common">Brown rot fungus</name>
    <dbReference type="NCBI Taxonomy" id="670483"/>
    <lineage>
        <taxon>Eukaryota</taxon>
        <taxon>Fungi</taxon>
        <taxon>Dikarya</taxon>
        <taxon>Basidiomycota</taxon>
        <taxon>Agaricomycotina</taxon>
        <taxon>Agaricomycetes</taxon>
        <taxon>Gloeophyllales</taxon>
        <taxon>Gloeophyllaceae</taxon>
        <taxon>Gloeophyllum</taxon>
    </lineage>
</organism>
<feature type="region of interest" description="Disordered" evidence="2">
    <location>
        <begin position="109"/>
        <end position="201"/>
    </location>
</feature>
<dbReference type="AlphaFoldDB" id="S7RR50"/>
<feature type="compositionally biased region" description="Basic residues" evidence="2">
    <location>
        <begin position="570"/>
        <end position="579"/>
    </location>
</feature>
<evidence type="ECO:0000256" key="1">
    <source>
        <dbReference type="SAM" id="Coils"/>
    </source>
</evidence>
<dbReference type="eggNOG" id="ENOG502SVAU">
    <property type="taxonomic scope" value="Eukaryota"/>
</dbReference>
<dbReference type="EMBL" id="KB469302">
    <property type="protein sequence ID" value="EPQ55399.1"/>
    <property type="molecule type" value="Genomic_DNA"/>
</dbReference>
<keyword evidence="5" id="KW-1185">Reference proteome</keyword>
<accession>S7RR50</accession>
<proteinExistence type="predicted"/>
<dbReference type="RefSeq" id="XP_007866525.1">
    <property type="nucleotide sequence ID" value="XM_007868334.1"/>
</dbReference>
<feature type="compositionally biased region" description="Polar residues" evidence="2">
    <location>
        <begin position="109"/>
        <end position="122"/>
    </location>
</feature>
<dbReference type="Proteomes" id="UP000030669">
    <property type="component" value="Unassembled WGS sequence"/>
</dbReference>
<protein>
    <recommendedName>
        <fullName evidence="3">DUF6697 domain-containing protein</fullName>
    </recommendedName>
</protein>
<evidence type="ECO:0000313" key="4">
    <source>
        <dbReference type="EMBL" id="EPQ55399.1"/>
    </source>
</evidence>
<dbReference type="HOGENOM" id="CLU_412218_0_0_1"/>
<feature type="compositionally biased region" description="Basic and acidic residues" evidence="2">
    <location>
        <begin position="137"/>
        <end position="154"/>
    </location>
</feature>
<dbReference type="KEGG" id="gtr:GLOTRDRAFT_129674"/>
<feature type="compositionally biased region" description="Basic and acidic residues" evidence="2">
    <location>
        <begin position="171"/>
        <end position="180"/>
    </location>
</feature>
<name>S7RR50_GLOTA</name>
<feature type="coiled-coil region" evidence="1">
    <location>
        <begin position="42"/>
        <end position="69"/>
    </location>
</feature>
<evidence type="ECO:0000256" key="2">
    <source>
        <dbReference type="SAM" id="MobiDB-lite"/>
    </source>
</evidence>
<evidence type="ECO:0000259" key="3">
    <source>
        <dbReference type="Pfam" id="PF20411"/>
    </source>
</evidence>
<feature type="region of interest" description="Disordered" evidence="2">
    <location>
        <begin position="556"/>
        <end position="645"/>
    </location>
</feature>
<dbReference type="Pfam" id="PF20411">
    <property type="entry name" value="DUF6697"/>
    <property type="match status" value="1"/>
</dbReference>
<feature type="domain" description="DUF6697" evidence="3">
    <location>
        <begin position="350"/>
        <end position="554"/>
    </location>
</feature>
<sequence>MLELEGVKTLVQEKLHWQEQASRLSTDIREVEKQRDHFHREMVKFRDKATMLETKVERLELKVSDLERSQNSTNGPPSARWKTERVLVFQRPIHFANAFAWRQPIPSSANSYQPSSVLQNSGDGVIDLPADDYETPVIKKENGEGASAIRKDDSDLSTIRSKPRPASRIGALDRDADSESSRGTSRAQDGAEPESEAKAEDLIDFSRFIPDGMDLNGADEVVITAVDCLPPPPPSLSLKRKRSQSPSDPVLPPTPLSSRSVSVDFSDAGPGGGVDDDMDGWGSELTDLTDSEEEGSRAASPVLRLRGRDTMDSTPVRIKVEETIVASGDTLNRHLDGLKPLPVATGSNLVTRLAFSRAAKGSTMKFLVPITPAPGSRLPANKNWDGSTWGVVWPQLDRNPYMPRHPGEPGVLFSMHMELAERPWWAVFRPRSMTVKVEDEEGRTQQKKTAGWEYLGDYAFRHVGRFSAAEFRAQRPKVKEWWSAKVLKAKKSPHYVAIRARIYLRKQSRPVTNATVEEIKTGLVSTAGLTVEDAIEVWALECIWYDHEFNRSLAGLSGGAPVTTATRTPQRNKKRKRVKQSTSVSPSLGPVLDNPEASAHKREPSCTPRRSSRVPKPKSQEDVYESGSPELGEEEGSRTEEMSVRRAILEDELDIRIRLSGGRPTK</sequence>